<dbReference type="RefSeq" id="WP_143313597.1">
    <property type="nucleotide sequence ID" value="NZ_FUZZ01000002.1"/>
</dbReference>
<dbReference type="Proteomes" id="UP000190166">
    <property type="component" value="Unassembled WGS sequence"/>
</dbReference>
<protein>
    <submittedName>
        <fullName evidence="1">Uncharacterized protein</fullName>
    </submittedName>
</protein>
<accession>A0A1T5NV01</accession>
<name>A0A1T5NV01_9BACT</name>
<organism evidence="1 2">
    <name type="scientific">Chitinophaga ginsengisegetis</name>
    <dbReference type="NCBI Taxonomy" id="393003"/>
    <lineage>
        <taxon>Bacteria</taxon>
        <taxon>Pseudomonadati</taxon>
        <taxon>Bacteroidota</taxon>
        <taxon>Chitinophagia</taxon>
        <taxon>Chitinophagales</taxon>
        <taxon>Chitinophagaceae</taxon>
        <taxon>Chitinophaga</taxon>
    </lineage>
</organism>
<gene>
    <name evidence="1" type="ORF">SAMN05660461_2814</name>
</gene>
<dbReference type="AlphaFoldDB" id="A0A1T5NV01"/>
<dbReference type="EMBL" id="FUZZ01000002">
    <property type="protein sequence ID" value="SKD04320.1"/>
    <property type="molecule type" value="Genomic_DNA"/>
</dbReference>
<keyword evidence="2" id="KW-1185">Reference proteome</keyword>
<evidence type="ECO:0000313" key="1">
    <source>
        <dbReference type="EMBL" id="SKD04320.1"/>
    </source>
</evidence>
<reference evidence="2" key="1">
    <citation type="submission" date="2017-02" db="EMBL/GenBank/DDBJ databases">
        <authorList>
            <person name="Varghese N."/>
            <person name="Submissions S."/>
        </authorList>
    </citation>
    <scope>NUCLEOTIDE SEQUENCE [LARGE SCALE GENOMIC DNA]</scope>
    <source>
        <strain evidence="2">DSM 18108</strain>
    </source>
</reference>
<proteinExistence type="predicted"/>
<sequence length="88" mass="9195">MKKAKLALTAVSIFATIGGSLAFKANRSINVFYSFGTTIRFGEEIQGCVISTGVLLTPVPAGGFVTTLYSSSFNDQSTTCTSRVTASS</sequence>
<evidence type="ECO:0000313" key="2">
    <source>
        <dbReference type="Proteomes" id="UP000190166"/>
    </source>
</evidence>